<feature type="compositionally biased region" description="Polar residues" evidence="1">
    <location>
        <begin position="186"/>
        <end position="198"/>
    </location>
</feature>
<dbReference type="Proteomes" id="UP000681720">
    <property type="component" value="Unassembled WGS sequence"/>
</dbReference>
<sequence length="208" mass="22307">NVVNNKKVKLEQSTNDIKNKKVQSIIKNDSLKGKVSKILPIKESNQTIIANDNTANLSLSKVRTSTKLVKSQSTNDIKTSIQSTTSSIKKKEPITSPSKTKLVTNLQNVSKKTINKNPSKPSNKTEQTVTSIVKSPSNNIIKQELLSQSQSSSSSSSSTNTCSNNANTSVPITNLKKIPRKPVPTLPSSTVVGKQSRPSISSSSSSSS</sequence>
<feature type="region of interest" description="Disordered" evidence="1">
    <location>
        <begin position="145"/>
        <end position="208"/>
    </location>
</feature>
<protein>
    <submittedName>
        <fullName evidence="2">Uncharacterized protein</fullName>
    </submittedName>
</protein>
<feature type="compositionally biased region" description="Low complexity" evidence="1">
    <location>
        <begin position="199"/>
        <end position="208"/>
    </location>
</feature>
<accession>A0A8S3JCN9</accession>
<name>A0A8S3JCN9_9BILA</name>
<dbReference type="EMBL" id="CAJOBJ010356587">
    <property type="protein sequence ID" value="CAF5214913.1"/>
    <property type="molecule type" value="Genomic_DNA"/>
</dbReference>
<gene>
    <name evidence="2" type="ORF">GIL414_LOCUS81124</name>
</gene>
<organism evidence="2 3">
    <name type="scientific">Rotaria magnacalcarata</name>
    <dbReference type="NCBI Taxonomy" id="392030"/>
    <lineage>
        <taxon>Eukaryota</taxon>
        <taxon>Metazoa</taxon>
        <taxon>Spiralia</taxon>
        <taxon>Gnathifera</taxon>
        <taxon>Rotifera</taxon>
        <taxon>Eurotatoria</taxon>
        <taxon>Bdelloidea</taxon>
        <taxon>Philodinida</taxon>
        <taxon>Philodinidae</taxon>
        <taxon>Rotaria</taxon>
    </lineage>
</organism>
<feature type="compositionally biased region" description="Polar residues" evidence="1">
    <location>
        <begin position="95"/>
        <end position="127"/>
    </location>
</feature>
<feature type="compositionally biased region" description="Low complexity" evidence="1">
    <location>
        <begin position="147"/>
        <end position="169"/>
    </location>
</feature>
<proteinExistence type="predicted"/>
<feature type="region of interest" description="Disordered" evidence="1">
    <location>
        <begin position="71"/>
        <end position="127"/>
    </location>
</feature>
<dbReference type="AlphaFoldDB" id="A0A8S3JCN9"/>
<reference evidence="2" key="1">
    <citation type="submission" date="2021-02" db="EMBL/GenBank/DDBJ databases">
        <authorList>
            <person name="Nowell W R."/>
        </authorList>
    </citation>
    <scope>NUCLEOTIDE SEQUENCE</scope>
</reference>
<evidence type="ECO:0000256" key="1">
    <source>
        <dbReference type="SAM" id="MobiDB-lite"/>
    </source>
</evidence>
<feature type="non-terminal residue" evidence="2">
    <location>
        <position position="208"/>
    </location>
</feature>
<comment type="caution">
    <text evidence="2">The sequence shown here is derived from an EMBL/GenBank/DDBJ whole genome shotgun (WGS) entry which is preliminary data.</text>
</comment>
<evidence type="ECO:0000313" key="3">
    <source>
        <dbReference type="Proteomes" id="UP000681720"/>
    </source>
</evidence>
<feature type="compositionally biased region" description="Low complexity" evidence="1">
    <location>
        <begin position="77"/>
        <end position="87"/>
    </location>
</feature>
<feature type="non-terminal residue" evidence="2">
    <location>
        <position position="1"/>
    </location>
</feature>
<evidence type="ECO:0000313" key="2">
    <source>
        <dbReference type="EMBL" id="CAF5214913.1"/>
    </source>
</evidence>